<dbReference type="Proteomes" id="UP000189369">
    <property type="component" value="Chromosome"/>
</dbReference>
<dbReference type="InterPro" id="IPR001917">
    <property type="entry name" value="Aminotrans_II_pyridoxalP_BS"/>
</dbReference>
<evidence type="ECO:0000256" key="8">
    <source>
        <dbReference type="ARBA" id="ARBA00047715"/>
    </source>
</evidence>
<protein>
    <recommendedName>
        <fullName evidence="9">8-amino-7-oxononanoate synthase</fullName>
        <shortName evidence="9">AONS</shortName>
        <ecNumber evidence="9">2.3.1.47</ecNumber>
    </recommendedName>
    <alternativeName>
        <fullName evidence="9">7-keto-8-amino-pelargonic acid synthase</fullName>
        <shortName evidence="9">7-KAP synthase</shortName>
        <shortName evidence="9">KAPA synthase</shortName>
    </alternativeName>
    <alternativeName>
        <fullName evidence="9">8-amino-7-ketopelargonate synthase</fullName>
    </alternativeName>
</protein>
<evidence type="ECO:0000256" key="5">
    <source>
        <dbReference type="ARBA" id="ARBA00022679"/>
    </source>
</evidence>
<sequence length="384" mass="42387">MFDRIHQRLQRQAQQQRQRERLVLNAPPSGLTRIGHKELVNFSSNDYLGFAQHPDVVHALEAGAKRWGVGAGASHLVSGHSQIHEDLEQALAVLTQRPRALLFSNGYMANLALISTLMEKDDTVLHDRLNHASLFDGTLLAGCRFLRYQHLDMTSLKQRLARAQGHCLIVTDGVFSMDGDTAPLRDLVQISRTHEAMLMVDDAHGIGVLGSQGAGLLEQEQLSVNEVPILMGTLGKALGTAGAFVAGSETLIEYLIQFARPYIYTTASSPAMAYATLAAVELLEKEAWRRTHLKDLIHHFQRTATELGLTIQPSQTPIQPVVIGDNTTTLRVARALREHGFLVGAIRPPTVPEHTARLRITLCADHRPEHITALLQTLSRLYTS</sequence>
<dbReference type="InterPro" id="IPR015424">
    <property type="entry name" value="PyrdxlP-dep_Trfase"/>
</dbReference>
<evidence type="ECO:0000256" key="9">
    <source>
        <dbReference type="HAMAP-Rule" id="MF_01693"/>
    </source>
</evidence>
<dbReference type="Gene3D" id="3.90.1150.10">
    <property type="entry name" value="Aspartate Aminotransferase, domain 1"/>
    <property type="match status" value="1"/>
</dbReference>
<feature type="region of interest" description="Disordered" evidence="11">
    <location>
        <begin position="1"/>
        <end position="20"/>
    </location>
</feature>
<dbReference type="InterPro" id="IPR004723">
    <property type="entry name" value="AONS_Archaea/Proteobacteria"/>
</dbReference>
<keyword evidence="7 9" id="KW-0663">Pyridoxal phosphate</keyword>
<dbReference type="GO" id="GO:0030170">
    <property type="term" value="F:pyridoxal phosphate binding"/>
    <property type="evidence" value="ECO:0007669"/>
    <property type="project" value="UniProtKB-UniRule"/>
</dbReference>
<dbReference type="InterPro" id="IPR015422">
    <property type="entry name" value="PyrdxlP-dep_Trfase_small"/>
</dbReference>
<evidence type="ECO:0000313" key="13">
    <source>
        <dbReference type="EMBL" id="AQS50435.1"/>
    </source>
</evidence>
<gene>
    <name evidence="9" type="primary">bioF</name>
    <name evidence="13" type="ORF">PAEH1_00730</name>
</gene>
<dbReference type="AlphaFoldDB" id="A0A1U9JXC0"/>
<feature type="binding site" evidence="9">
    <location>
        <position position="233"/>
    </location>
    <ligand>
        <name>pyridoxal 5'-phosphate</name>
        <dbReference type="ChEBI" id="CHEBI:597326"/>
    </ligand>
</feature>
<reference evidence="13 14" key="1">
    <citation type="submission" date="2017-01" db="EMBL/GenBank/DDBJ databases">
        <title>Complete Genome Sequence of Paenalcaligenes hominis, Isolated from a paraplegic Patient with neurogenic bladder.</title>
        <authorList>
            <person name="Mukhopadhyay R."/>
            <person name="Joaquin J."/>
            <person name="Hogue R."/>
            <person name="Kilaru A."/>
            <person name="Jospin G."/>
            <person name="Mars K."/>
            <person name="Eisen J.A."/>
            <person name="Chaturvedi V."/>
        </authorList>
    </citation>
    <scope>NUCLEOTIDE SEQUENCE [LARGE SCALE GENOMIC DNA]</scope>
    <source>
        <strain evidence="13 14">15S00501</strain>
    </source>
</reference>
<dbReference type="Gene3D" id="3.40.640.10">
    <property type="entry name" value="Type I PLP-dependent aspartate aminotransferase-like (Major domain)"/>
    <property type="match status" value="1"/>
</dbReference>
<feature type="modified residue" description="N6-(pyridoxal phosphate)lysine" evidence="9 10">
    <location>
        <position position="236"/>
    </location>
</feature>
<feature type="binding site" evidence="9">
    <location>
        <position position="350"/>
    </location>
    <ligand>
        <name>substrate</name>
    </ligand>
</feature>
<dbReference type="HAMAP" id="MF_01693">
    <property type="entry name" value="BioF_aminotrans_2"/>
    <property type="match status" value="1"/>
</dbReference>
<keyword evidence="6 9" id="KW-0093">Biotin biosynthesis</keyword>
<dbReference type="Pfam" id="PF00155">
    <property type="entry name" value="Aminotran_1_2"/>
    <property type="match status" value="1"/>
</dbReference>
<dbReference type="EMBL" id="CP019697">
    <property type="protein sequence ID" value="AQS50435.1"/>
    <property type="molecule type" value="Genomic_DNA"/>
</dbReference>
<dbReference type="STRING" id="643674.PAEH1_00730"/>
<feature type="binding site" evidence="9">
    <location>
        <position position="131"/>
    </location>
    <ligand>
        <name>substrate</name>
    </ligand>
</feature>
<proteinExistence type="inferred from homology"/>
<dbReference type="NCBIfam" id="TIGR00858">
    <property type="entry name" value="bioF"/>
    <property type="match status" value="1"/>
</dbReference>
<dbReference type="InterPro" id="IPR015421">
    <property type="entry name" value="PyrdxlP-dep_Trfase_major"/>
</dbReference>
<dbReference type="GO" id="GO:0008710">
    <property type="term" value="F:8-amino-7-oxononanoate synthase activity"/>
    <property type="evidence" value="ECO:0007669"/>
    <property type="project" value="UniProtKB-UniRule"/>
</dbReference>
<dbReference type="EC" id="2.3.1.47" evidence="9"/>
<dbReference type="OrthoDB" id="9807157at2"/>
<dbReference type="CDD" id="cd06454">
    <property type="entry name" value="KBL_like"/>
    <property type="match status" value="1"/>
</dbReference>
<evidence type="ECO:0000256" key="7">
    <source>
        <dbReference type="ARBA" id="ARBA00022898"/>
    </source>
</evidence>
<evidence type="ECO:0000256" key="4">
    <source>
        <dbReference type="ARBA" id="ARBA00011738"/>
    </source>
</evidence>
<evidence type="ECO:0000256" key="2">
    <source>
        <dbReference type="ARBA" id="ARBA00004746"/>
    </source>
</evidence>
<dbReference type="UniPathway" id="UPA00078"/>
<dbReference type="PROSITE" id="PS00599">
    <property type="entry name" value="AA_TRANSFER_CLASS_2"/>
    <property type="match status" value="1"/>
</dbReference>
<dbReference type="SUPFAM" id="SSF53383">
    <property type="entry name" value="PLP-dependent transferases"/>
    <property type="match status" value="1"/>
</dbReference>
<evidence type="ECO:0000313" key="14">
    <source>
        <dbReference type="Proteomes" id="UP000189369"/>
    </source>
</evidence>
<comment type="similarity">
    <text evidence="3 9">Belongs to the class-II pyridoxal-phosphate-dependent aminotransferase family. BioF subfamily.</text>
</comment>
<feature type="domain" description="Aminotransferase class I/classII large" evidence="12">
    <location>
        <begin position="38"/>
        <end position="377"/>
    </location>
</feature>
<dbReference type="PANTHER" id="PTHR13693:SF100">
    <property type="entry name" value="8-AMINO-7-OXONONANOATE SYNTHASE"/>
    <property type="match status" value="1"/>
</dbReference>
<dbReference type="InterPro" id="IPR004839">
    <property type="entry name" value="Aminotransferase_I/II_large"/>
</dbReference>
<evidence type="ECO:0000256" key="3">
    <source>
        <dbReference type="ARBA" id="ARBA00010008"/>
    </source>
</evidence>
<comment type="subunit">
    <text evidence="4 9">Homodimer.</text>
</comment>
<comment type="cofactor">
    <cofactor evidence="1 9 10">
        <name>pyridoxal 5'-phosphate</name>
        <dbReference type="ChEBI" id="CHEBI:597326"/>
    </cofactor>
</comment>
<comment type="catalytic activity">
    <reaction evidence="8 9">
        <text>6-carboxyhexanoyl-[ACP] + L-alanine + H(+) = (8S)-8-amino-7-oxononanoate + holo-[ACP] + CO2</text>
        <dbReference type="Rhea" id="RHEA:42288"/>
        <dbReference type="Rhea" id="RHEA-COMP:9685"/>
        <dbReference type="Rhea" id="RHEA-COMP:9955"/>
        <dbReference type="ChEBI" id="CHEBI:15378"/>
        <dbReference type="ChEBI" id="CHEBI:16526"/>
        <dbReference type="ChEBI" id="CHEBI:57972"/>
        <dbReference type="ChEBI" id="CHEBI:64479"/>
        <dbReference type="ChEBI" id="CHEBI:78846"/>
        <dbReference type="ChEBI" id="CHEBI:149468"/>
        <dbReference type="EC" id="2.3.1.47"/>
    </reaction>
</comment>
<comment type="pathway">
    <text evidence="2 9">Cofactor biosynthesis; biotin biosynthesis.</text>
</comment>
<evidence type="ECO:0000259" key="12">
    <source>
        <dbReference type="Pfam" id="PF00155"/>
    </source>
</evidence>
<evidence type="ECO:0000256" key="1">
    <source>
        <dbReference type="ARBA" id="ARBA00001933"/>
    </source>
</evidence>
<feature type="binding site" evidence="9">
    <location>
        <position position="19"/>
    </location>
    <ligand>
        <name>substrate</name>
    </ligand>
</feature>
<dbReference type="KEGG" id="phn:PAEH1_00730"/>
<dbReference type="InterPro" id="IPR050087">
    <property type="entry name" value="AON_synthase_class-II"/>
</dbReference>
<keyword evidence="5 9" id="KW-0808">Transferase</keyword>
<dbReference type="PANTHER" id="PTHR13693">
    <property type="entry name" value="CLASS II AMINOTRANSFERASE/8-AMINO-7-OXONONANOATE SYNTHASE"/>
    <property type="match status" value="1"/>
</dbReference>
<dbReference type="InterPro" id="IPR022834">
    <property type="entry name" value="AONS_Proteobacteria"/>
</dbReference>
<organism evidence="13 14">
    <name type="scientific">Paenalcaligenes hominis</name>
    <dbReference type="NCBI Taxonomy" id="643674"/>
    <lineage>
        <taxon>Bacteria</taxon>
        <taxon>Pseudomonadati</taxon>
        <taxon>Pseudomonadota</taxon>
        <taxon>Betaproteobacteria</taxon>
        <taxon>Burkholderiales</taxon>
        <taxon>Alcaligenaceae</taxon>
        <taxon>Paenalcaligenes</taxon>
    </lineage>
</organism>
<evidence type="ECO:0000256" key="11">
    <source>
        <dbReference type="SAM" id="MobiDB-lite"/>
    </source>
</evidence>
<feature type="binding site" evidence="9">
    <location>
        <position position="176"/>
    </location>
    <ligand>
        <name>pyridoxal 5'-phosphate</name>
        <dbReference type="ChEBI" id="CHEBI:597326"/>
    </ligand>
</feature>
<evidence type="ECO:0000256" key="6">
    <source>
        <dbReference type="ARBA" id="ARBA00022756"/>
    </source>
</evidence>
<accession>A0A1U9JXC0</accession>
<feature type="binding site" evidence="9">
    <location>
        <position position="204"/>
    </location>
    <ligand>
        <name>pyridoxal 5'-phosphate</name>
        <dbReference type="ChEBI" id="CHEBI:597326"/>
    </ligand>
</feature>
<evidence type="ECO:0000256" key="10">
    <source>
        <dbReference type="PIRSR" id="PIRSR604723-51"/>
    </source>
</evidence>
<feature type="binding site" evidence="9">
    <location>
        <begin position="106"/>
        <end position="107"/>
    </location>
    <ligand>
        <name>pyridoxal 5'-phosphate</name>
        <dbReference type="ChEBI" id="CHEBI:597326"/>
    </ligand>
</feature>
<dbReference type="GO" id="GO:0009102">
    <property type="term" value="P:biotin biosynthetic process"/>
    <property type="evidence" value="ECO:0007669"/>
    <property type="project" value="UniProtKB-UniRule"/>
</dbReference>
<comment type="function">
    <text evidence="9">Catalyzes the decarboxylative condensation of pimeloyl-[acyl-carrier protein] and L-alanine to produce 8-amino-7-oxononanoate (AON), [acyl-carrier protein], and carbon dioxide.</text>
</comment>
<name>A0A1U9JXC0_9BURK</name>